<dbReference type="PANTHER" id="PTHR42791:SF2">
    <property type="entry name" value="N-ACETYLTRANSFERASE DOMAIN-CONTAINING PROTEIN"/>
    <property type="match status" value="1"/>
</dbReference>
<proteinExistence type="predicted"/>
<accession>A0A8H2W3I8</accession>
<gene>
    <name evidence="2" type="ORF">SCLTRI_LOCUS8780</name>
</gene>
<comment type="caution">
    <text evidence="2">The sequence shown here is derived from an EMBL/GenBank/DDBJ whole genome shotgun (WGS) entry which is preliminary data.</text>
</comment>
<dbReference type="PANTHER" id="PTHR42791">
    <property type="entry name" value="GNAT FAMILY ACETYLTRANSFERASE"/>
    <property type="match status" value="1"/>
</dbReference>
<keyword evidence="3" id="KW-1185">Reference proteome</keyword>
<organism evidence="2 3">
    <name type="scientific">Sclerotinia trifoliorum</name>
    <dbReference type="NCBI Taxonomy" id="28548"/>
    <lineage>
        <taxon>Eukaryota</taxon>
        <taxon>Fungi</taxon>
        <taxon>Dikarya</taxon>
        <taxon>Ascomycota</taxon>
        <taxon>Pezizomycotina</taxon>
        <taxon>Leotiomycetes</taxon>
        <taxon>Helotiales</taxon>
        <taxon>Sclerotiniaceae</taxon>
        <taxon>Sclerotinia</taxon>
    </lineage>
</organism>
<dbReference type="GO" id="GO:0016747">
    <property type="term" value="F:acyltransferase activity, transferring groups other than amino-acyl groups"/>
    <property type="evidence" value="ECO:0007669"/>
    <property type="project" value="InterPro"/>
</dbReference>
<dbReference type="Pfam" id="PF13508">
    <property type="entry name" value="Acetyltransf_7"/>
    <property type="match status" value="1"/>
</dbReference>
<dbReference type="OrthoDB" id="410198at2759"/>
<dbReference type="InterPro" id="IPR016181">
    <property type="entry name" value="Acyl_CoA_acyltransferase"/>
</dbReference>
<dbReference type="InterPro" id="IPR052523">
    <property type="entry name" value="Trichothecene_AcTrans"/>
</dbReference>
<evidence type="ECO:0000259" key="1">
    <source>
        <dbReference type="PROSITE" id="PS51186"/>
    </source>
</evidence>
<reference evidence="2" key="1">
    <citation type="submission" date="2020-10" db="EMBL/GenBank/DDBJ databases">
        <authorList>
            <person name="Kusch S."/>
        </authorList>
    </citation>
    <scope>NUCLEOTIDE SEQUENCE</scope>
    <source>
        <strain evidence="2">SwB9</strain>
    </source>
</reference>
<evidence type="ECO:0000313" key="3">
    <source>
        <dbReference type="Proteomes" id="UP000624404"/>
    </source>
</evidence>
<dbReference type="CDD" id="cd04301">
    <property type="entry name" value="NAT_SF"/>
    <property type="match status" value="1"/>
</dbReference>
<dbReference type="EMBL" id="CAJHIA010000033">
    <property type="protein sequence ID" value="CAD6448987.1"/>
    <property type="molecule type" value="Genomic_DNA"/>
</dbReference>
<protein>
    <submittedName>
        <fullName evidence="2">65a13214-4d27-4355-bfba-71426e453fca</fullName>
    </submittedName>
</protein>
<dbReference type="SUPFAM" id="SSF55729">
    <property type="entry name" value="Acyl-CoA N-acyltransferases (Nat)"/>
    <property type="match status" value="1"/>
</dbReference>
<dbReference type="PROSITE" id="PS51186">
    <property type="entry name" value="GNAT"/>
    <property type="match status" value="1"/>
</dbReference>
<dbReference type="Gene3D" id="3.40.630.30">
    <property type="match status" value="1"/>
</dbReference>
<name>A0A8H2W3I8_9HELO</name>
<feature type="domain" description="N-acetyltransferase" evidence="1">
    <location>
        <begin position="65"/>
        <end position="180"/>
    </location>
</feature>
<dbReference type="AlphaFoldDB" id="A0A8H2W3I8"/>
<dbReference type="InterPro" id="IPR000182">
    <property type="entry name" value="GNAT_dom"/>
</dbReference>
<dbReference type="Proteomes" id="UP000624404">
    <property type="component" value="Unassembled WGS sequence"/>
</dbReference>
<evidence type="ECO:0000313" key="2">
    <source>
        <dbReference type="EMBL" id="CAD6448987.1"/>
    </source>
</evidence>
<sequence>MVFPNSNPVILLAEPQDTPRLADITTRAFKASDAIYPVILGSTALGYTQWLWPVDLKTVLFKADTEVDGKREKQKADIEKFDGSATVQTKQKIDEGWKTPAGINFDLFMRKVKGPIECKQRDYDAERDIILDLCFVDPKYQKLGIGNMLLQWGLDIVHKQGRKICLVSTPQARKFYEKGE</sequence>